<keyword evidence="8" id="KW-1185">Reference proteome</keyword>
<feature type="region of interest" description="Disordered" evidence="6">
    <location>
        <begin position="1"/>
        <end position="65"/>
    </location>
</feature>
<feature type="compositionally biased region" description="Polar residues" evidence="6">
    <location>
        <begin position="110"/>
        <end position="140"/>
    </location>
</feature>
<dbReference type="AlphaFoldDB" id="A0A0L0BY94"/>
<feature type="compositionally biased region" description="Low complexity" evidence="6">
    <location>
        <begin position="8"/>
        <end position="39"/>
    </location>
</feature>
<feature type="non-terminal residue" evidence="7">
    <location>
        <position position="444"/>
    </location>
</feature>
<dbReference type="EMBL" id="JRES01001160">
    <property type="protein sequence ID" value="KNC25008.1"/>
    <property type="molecule type" value="Genomic_DNA"/>
</dbReference>
<gene>
    <name evidence="7" type="ORF">FF38_11933</name>
</gene>
<comment type="subcellular location">
    <subcellularLocation>
        <location evidence="1">Membrane</location>
        <topology evidence="1">Multi-pass membrane protein</topology>
    </subcellularLocation>
</comment>
<keyword evidence="5" id="KW-0472">Membrane</keyword>
<feature type="compositionally biased region" description="Polar residues" evidence="6">
    <location>
        <begin position="54"/>
        <end position="65"/>
    </location>
</feature>
<dbReference type="InterPro" id="IPR004254">
    <property type="entry name" value="AdipoR/HlyIII-related"/>
</dbReference>
<dbReference type="PANTHER" id="PTHR20855">
    <property type="entry name" value="ADIPOR/PROGESTIN RECEPTOR-RELATED"/>
    <property type="match status" value="1"/>
</dbReference>
<dbReference type="PANTHER" id="PTHR20855:SF138">
    <property type="entry name" value="PROGESTIN AND ADIPOQ RECEPTOR FAMILY MEMBER 4"/>
    <property type="match status" value="1"/>
</dbReference>
<dbReference type="OrthoDB" id="535992at2759"/>
<dbReference type="GO" id="GO:0038023">
    <property type="term" value="F:signaling receptor activity"/>
    <property type="evidence" value="ECO:0007669"/>
    <property type="project" value="TreeGrafter"/>
</dbReference>
<evidence type="ECO:0000256" key="1">
    <source>
        <dbReference type="ARBA" id="ARBA00004141"/>
    </source>
</evidence>
<evidence type="ECO:0000313" key="7">
    <source>
        <dbReference type="EMBL" id="KNC25008.1"/>
    </source>
</evidence>
<evidence type="ECO:0000313" key="8">
    <source>
        <dbReference type="Proteomes" id="UP000037069"/>
    </source>
</evidence>
<evidence type="ECO:0000256" key="2">
    <source>
        <dbReference type="ARBA" id="ARBA00007018"/>
    </source>
</evidence>
<feature type="compositionally biased region" description="Low complexity" evidence="6">
    <location>
        <begin position="298"/>
        <end position="364"/>
    </location>
</feature>
<keyword evidence="3" id="KW-0812">Transmembrane</keyword>
<dbReference type="Proteomes" id="UP000037069">
    <property type="component" value="Unassembled WGS sequence"/>
</dbReference>
<reference evidence="7 8" key="1">
    <citation type="journal article" date="2015" name="Nat. Commun.">
        <title>Lucilia cuprina genome unlocks parasitic fly biology to underpin future interventions.</title>
        <authorList>
            <person name="Anstead C.A."/>
            <person name="Korhonen P.K."/>
            <person name="Young N.D."/>
            <person name="Hall R.S."/>
            <person name="Jex A.R."/>
            <person name="Murali S.C."/>
            <person name="Hughes D.S."/>
            <person name="Lee S.F."/>
            <person name="Perry T."/>
            <person name="Stroehlein A.J."/>
            <person name="Ansell B.R."/>
            <person name="Breugelmans B."/>
            <person name="Hofmann A."/>
            <person name="Qu J."/>
            <person name="Dugan S."/>
            <person name="Lee S.L."/>
            <person name="Chao H."/>
            <person name="Dinh H."/>
            <person name="Han Y."/>
            <person name="Doddapaneni H.V."/>
            <person name="Worley K.C."/>
            <person name="Muzny D.M."/>
            <person name="Ioannidis P."/>
            <person name="Waterhouse R.M."/>
            <person name="Zdobnov E.M."/>
            <person name="James P.J."/>
            <person name="Bagnall N.H."/>
            <person name="Kotze A.C."/>
            <person name="Gibbs R.A."/>
            <person name="Richards S."/>
            <person name="Batterham P."/>
            <person name="Gasser R.B."/>
        </authorList>
    </citation>
    <scope>NUCLEOTIDE SEQUENCE [LARGE SCALE GENOMIC DNA]</scope>
    <source>
        <strain evidence="7 8">LS</strain>
        <tissue evidence="7">Full body</tissue>
    </source>
</reference>
<evidence type="ECO:0000256" key="4">
    <source>
        <dbReference type="ARBA" id="ARBA00022989"/>
    </source>
</evidence>
<proteinExistence type="inferred from homology"/>
<feature type="region of interest" description="Disordered" evidence="6">
    <location>
        <begin position="298"/>
        <end position="375"/>
    </location>
</feature>
<accession>A0A0L0BY94</accession>
<evidence type="ECO:0000256" key="6">
    <source>
        <dbReference type="SAM" id="MobiDB-lite"/>
    </source>
</evidence>
<name>A0A0L0BY94_LUCCU</name>
<evidence type="ECO:0000256" key="3">
    <source>
        <dbReference type="ARBA" id="ARBA00022692"/>
    </source>
</evidence>
<sequence>MQTAVDCNGSSSNTTTISTTITTTTTENDNNSNGTMTQQQHHHHHYHHQQQEQPHSLMQSTPETENRNILRQRVNTTTANSNNGTQDSAITATKNGLSHLIDAAEYMGSNVESMSETPSPSPQASPSKGSQLLKTESSKLATADDGLPTITIPTPLQDTYKQTNTSSESSSSKTASNSTSTTSSVIATPVLKRNGNIFKDKESQDQDIYEDNIENPKVAVDATATGVEGGGREENFVAKMPDATAEVGKKYRECNNMQLLTNQMLPFENTSSIINNKKELSSNSLPMSSSTTSLSITTPATAANTPSTPSSSSLISSSSASTTSSNTPASATTTPALLSTPSSSSSSSSASSPTASSCSASSSAPPSPSSPDSKIKDLSISGLVEAELLQWQDMPQYLQFNPYVLKGYRPLQTFKGCLLSLFYWHNETINILTHDNSTLHLDLF</sequence>
<feature type="compositionally biased region" description="Polar residues" evidence="6">
    <location>
        <begin position="151"/>
        <end position="162"/>
    </location>
</feature>
<protein>
    <submittedName>
        <fullName evidence="7">Uncharacterized protein</fullName>
    </submittedName>
</protein>
<comment type="caution">
    <text evidence="7">The sequence shown here is derived from an EMBL/GenBank/DDBJ whole genome shotgun (WGS) entry which is preliminary data.</text>
</comment>
<feature type="region of interest" description="Disordered" evidence="6">
    <location>
        <begin position="110"/>
        <end position="183"/>
    </location>
</feature>
<feature type="compositionally biased region" description="Low complexity" evidence="6">
    <location>
        <begin position="163"/>
        <end position="183"/>
    </location>
</feature>
<comment type="similarity">
    <text evidence="2">Belongs to the ADIPOR family.</text>
</comment>
<organism evidence="7 8">
    <name type="scientific">Lucilia cuprina</name>
    <name type="common">Green bottle fly</name>
    <name type="synonym">Australian sheep blowfly</name>
    <dbReference type="NCBI Taxonomy" id="7375"/>
    <lineage>
        <taxon>Eukaryota</taxon>
        <taxon>Metazoa</taxon>
        <taxon>Ecdysozoa</taxon>
        <taxon>Arthropoda</taxon>
        <taxon>Hexapoda</taxon>
        <taxon>Insecta</taxon>
        <taxon>Pterygota</taxon>
        <taxon>Neoptera</taxon>
        <taxon>Endopterygota</taxon>
        <taxon>Diptera</taxon>
        <taxon>Brachycera</taxon>
        <taxon>Muscomorpha</taxon>
        <taxon>Oestroidea</taxon>
        <taxon>Calliphoridae</taxon>
        <taxon>Luciliinae</taxon>
        <taxon>Lucilia</taxon>
    </lineage>
</organism>
<evidence type="ECO:0000256" key="5">
    <source>
        <dbReference type="ARBA" id="ARBA00023136"/>
    </source>
</evidence>
<dbReference type="GO" id="GO:0016020">
    <property type="term" value="C:membrane"/>
    <property type="evidence" value="ECO:0007669"/>
    <property type="project" value="UniProtKB-SubCell"/>
</dbReference>
<keyword evidence="4" id="KW-1133">Transmembrane helix</keyword>